<gene>
    <name evidence="2" type="ORF">ACFO7U_02475</name>
</gene>
<accession>A0ABV9PN13</accession>
<keyword evidence="1" id="KW-1133">Transmembrane helix</keyword>
<evidence type="ECO:0000313" key="3">
    <source>
        <dbReference type="Proteomes" id="UP001595836"/>
    </source>
</evidence>
<dbReference type="Proteomes" id="UP001595836">
    <property type="component" value="Unassembled WGS sequence"/>
</dbReference>
<name>A0ABV9PN13_9ACTN</name>
<proteinExistence type="predicted"/>
<sequence>MQFSKPAGPVEKIRRHVATWPRSVSLAAEGLRTLTRRQWVVAAAVSIGFGVLLGLATVLIPNSLFTRDIPAVWWNYPVWIVTSVLAGLLFATYVRDGAGEPGTSAGGAGGDDAEARRTSRAGMAGAFLAWFAVGCPVCNKFALLALGYSGAITWFAPFQPVLAVLALVLTGVALIVRLRGRVLCALPSGRVEEVSR</sequence>
<evidence type="ECO:0000256" key="1">
    <source>
        <dbReference type="SAM" id="Phobius"/>
    </source>
</evidence>
<keyword evidence="3" id="KW-1185">Reference proteome</keyword>
<feature type="transmembrane region" description="Helical" evidence="1">
    <location>
        <begin position="72"/>
        <end position="94"/>
    </location>
</feature>
<feature type="transmembrane region" description="Helical" evidence="1">
    <location>
        <begin position="126"/>
        <end position="148"/>
    </location>
</feature>
<protein>
    <submittedName>
        <fullName evidence="2">Uncharacterized protein</fullName>
    </submittedName>
</protein>
<dbReference type="EMBL" id="JBHSHP010000008">
    <property type="protein sequence ID" value="MFC4753645.1"/>
    <property type="molecule type" value="Genomic_DNA"/>
</dbReference>
<evidence type="ECO:0000313" key="2">
    <source>
        <dbReference type="EMBL" id="MFC4753645.1"/>
    </source>
</evidence>
<feature type="transmembrane region" description="Helical" evidence="1">
    <location>
        <begin position="39"/>
        <end position="60"/>
    </location>
</feature>
<keyword evidence="1" id="KW-0472">Membrane</keyword>
<feature type="transmembrane region" description="Helical" evidence="1">
    <location>
        <begin position="154"/>
        <end position="176"/>
    </location>
</feature>
<dbReference type="RefSeq" id="WP_344988081.1">
    <property type="nucleotide sequence ID" value="NZ_BAABCD010000005.1"/>
</dbReference>
<reference evidence="3" key="1">
    <citation type="journal article" date="2019" name="Int. J. Syst. Evol. Microbiol.">
        <title>The Global Catalogue of Microorganisms (GCM) 10K type strain sequencing project: providing services to taxonomists for standard genome sequencing and annotation.</title>
        <authorList>
            <consortium name="The Broad Institute Genomics Platform"/>
            <consortium name="The Broad Institute Genome Sequencing Center for Infectious Disease"/>
            <person name="Wu L."/>
            <person name="Ma J."/>
        </authorList>
    </citation>
    <scope>NUCLEOTIDE SEQUENCE [LARGE SCALE GENOMIC DNA]</scope>
    <source>
        <strain evidence="3">JCM 11882</strain>
    </source>
</reference>
<keyword evidence="1" id="KW-0812">Transmembrane</keyword>
<organism evidence="2 3">
    <name type="scientific">Dietzia aurantiaca</name>
    <dbReference type="NCBI Taxonomy" id="983873"/>
    <lineage>
        <taxon>Bacteria</taxon>
        <taxon>Bacillati</taxon>
        <taxon>Actinomycetota</taxon>
        <taxon>Actinomycetes</taxon>
        <taxon>Mycobacteriales</taxon>
        <taxon>Dietziaceae</taxon>
        <taxon>Dietzia</taxon>
    </lineage>
</organism>
<comment type="caution">
    <text evidence="2">The sequence shown here is derived from an EMBL/GenBank/DDBJ whole genome shotgun (WGS) entry which is preliminary data.</text>
</comment>